<name>A0A438FX77_VITVI</name>
<dbReference type="AlphaFoldDB" id="A0A438FX77"/>
<evidence type="ECO:0000313" key="2">
    <source>
        <dbReference type="Proteomes" id="UP000288805"/>
    </source>
</evidence>
<proteinExistence type="predicted"/>
<reference evidence="1 2" key="1">
    <citation type="journal article" date="2018" name="PLoS Genet.">
        <title>Population sequencing reveals clonal diversity and ancestral inbreeding in the grapevine cultivar Chardonnay.</title>
        <authorList>
            <person name="Roach M.J."/>
            <person name="Johnson D.L."/>
            <person name="Bohlmann J."/>
            <person name="van Vuuren H.J."/>
            <person name="Jones S.J."/>
            <person name="Pretorius I.S."/>
            <person name="Schmidt S.A."/>
            <person name="Borneman A.R."/>
        </authorList>
    </citation>
    <scope>NUCLEOTIDE SEQUENCE [LARGE SCALE GENOMIC DNA]</scope>
    <source>
        <strain evidence="2">cv. Chardonnay</strain>
        <tissue evidence="1">Leaf</tissue>
    </source>
</reference>
<evidence type="ECO:0000313" key="1">
    <source>
        <dbReference type="EMBL" id="RVW64554.1"/>
    </source>
</evidence>
<accession>A0A438FX77</accession>
<sequence length="54" mass="6003">MVPDEVAPGETHPAVNVEARIRNKSRLLCLIRWIVNDALAPPLALLATRSWKIS</sequence>
<comment type="caution">
    <text evidence="1">The sequence shown here is derived from an EMBL/GenBank/DDBJ whole genome shotgun (WGS) entry which is preliminary data.</text>
</comment>
<organism evidence="1 2">
    <name type="scientific">Vitis vinifera</name>
    <name type="common">Grape</name>
    <dbReference type="NCBI Taxonomy" id="29760"/>
    <lineage>
        <taxon>Eukaryota</taxon>
        <taxon>Viridiplantae</taxon>
        <taxon>Streptophyta</taxon>
        <taxon>Embryophyta</taxon>
        <taxon>Tracheophyta</taxon>
        <taxon>Spermatophyta</taxon>
        <taxon>Magnoliopsida</taxon>
        <taxon>eudicotyledons</taxon>
        <taxon>Gunneridae</taxon>
        <taxon>Pentapetalae</taxon>
        <taxon>rosids</taxon>
        <taxon>Vitales</taxon>
        <taxon>Vitaceae</taxon>
        <taxon>Viteae</taxon>
        <taxon>Vitis</taxon>
    </lineage>
</organism>
<gene>
    <name evidence="1" type="ORF">CK203_040371</name>
</gene>
<protein>
    <submittedName>
        <fullName evidence="1">Uncharacterized protein</fullName>
    </submittedName>
</protein>
<dbReference type="EMBL" id="QGNW01000719">
    <property type="protein sequence ID" value="RVW64554.1"/>
    <property type="molecule type" value="Genomic_DNA"/>
</dbReference>
<dbReference type="Proteomes" id="UP000288805">
    <property type="component" value="Unassembled WGS sequence"/>
</dbReference>